<name>A0A806JXZ9_9BACT</name>
<dbReference type="Pfam" id="PF14213">
    <property type="entry name" value="DUF4325"/>
    <property type="match status" value="1"/>
</dbReference>
<proteinExistence type="predicted"/>
<evidence type="ECO:0000259" key="1">
    <source>
        <dbReference type="Pfam" id="PF14213"/>
    </source>
</evidence>
<dbReference type="AlphaFoldDB" id="A0A806JXZ9"/>
<sequence length="89" mass="9899">MVVAINNFGDILISRPAGREAFLMAKAYAFKEIKKDEEITLDFDGIKVLAPSWADEFITGLKSEYSGNLKFINTENPSVKASLKTVLEE</sequence>
<dbReference type="EMBL" id="JQ844167">
    <property type="protein sequence ID" value="AGS51655.1"/>
    <property type="molecule type" value="Genomic_DNA"/>
</dbReference>
<accession>A0A806JXZ9</accession>
<organism evidence="2">
    <name type="scientific">uncultured bacterium contig00026</name>
    <dbReference type="NCBI Taxonomy" id="1181515"/>
    <lineage>
        <taxon>Bacteria</taxon>
        <taxon>environmental samples</taxon>
    </lineage>
</organism>
<dbReference type="InterPro" id="IPR025474">
    <property type="entry name" value="DUF4325"/>
</dbReference>
<reference evidence="2" key="1">
    <citation type="submission" date="2012-03" db="EMBL/GenBank/DDBJ databases">
        <title>Functional metagenomics reveals considerable lignocellulase gene clusters in the gut microbiome of a wood-feeding higher termite.</title>
        <authorList>
            <person name="Liu N."/>
        </authorList>
    </citation>
    <scope>NUCLEOTIDE SEQUENCE</scope>
</reference>
<protein>
    <recommendedName>
        <fullName evidence="1">DUF4325 domain-containing protein</fullName>
    </recommendedName>
</protein>
<feature type="domain" description="DUF4325" evidence="1">
    <location>
        <begin position="31"/>
        <end position="78"/>
    </location>
</feature>
<evidence type="ECO:0000313" key="2">
    <source>
        <dbReference type="EMBL" id="AGS51655.1"/>
    </source>
</evidence>